<dbReference type="OrthoDB" id="1236981at2"/>
<proteinExistence type="predicted"/>
<sequence length="97" mass="11565">MYELKCNDKNILTFEKCSCKSIPKNYFIPIVNDSDGFYVLYIKNNDYKTSIYTLYTTFKTYGSIKEDVNFITINDNVYFQDSIARNKDYRVIRGYIK</sequence>
<dbReference type="EMBL" id="FRBH01000016">
    <property type="protein sequence ID" value="SHL72329.1"/>
    <property type="molecule type" value="Genomic_DNA"/>
</dbReference>
<organism evidence="1 2">
    <name type="scientific">Chishuiella changwenlii</name>
    <dbReference type="NCBI Taxonomy" id="1434701"/>
    <lineage>
        <taxon>Bacteria</taxon>
        <taxon>Pseudomonadati</taxon>
        <taxon>Bacteroidota</taxon>
        <taxon>Flavobacteriia</taxon>
        <taxon>Flavobacteriales</taxon>
        <taxon>Weeksellaceae</taxon>
        <taxon>Chishuiella</taxon>
    </lineage>
</organism>
<dbReference type="Proteomes" id="UP000184120">
    <property type="component" value="Unassembled WGS sequence"/>
</dbReference>
<evidence type="ECO:0000313" key="2">
    <source>
        <dbReference type="Proteomes" id="UP000184120"/>
    </source>
</evidence>
<protein>
    <submittedName>
        <fullName evidence="1">Uncharacterized protein</fullName>
    </submittedName>
</protein>
<gene>
    <name evidence="1" type="ORF">SAMN05443634_11618</name>
</gene>
<dbReference type="AlphaFoldDB" id="A0A1M7CZG6"/>
<evidence type="ECO:0000313" key="1">
    <source>
        <dbReference type="EMBL" id="SHL72329.1"/>
    </source>
</evidence>
<reference evidence="2" key="1">
    <citation type="submission" date="2016-11" db="EMBL/GenBank/DDBJ databases">
        <authorList>
            <person name="Varghese N."/>
            <person name="Submissions S."/>
        </authorList>
    </citation>
    <scope>NUCLEOTIDE SEQUENCE [LARGE SCALE GENOMIC DNA]</scope>
    <source>
        <strain evidence="2">DSM 27989</strain>
    </source>
</reference>
<dbReference type="STRING" id="1434701.SAMN05443634_11618"/>
<accession>A0A1M7CZG6</accession>
<name>A0A1M7CZG6_9FLAO</name>